<sequence>MSFSWLPEGQNENTRASDKATFLIYSAAKKHASYFIATANRADLGFSVVLDEQLIGTDLHCYMSFCNESGKLVGNSMYVGLV</sequence>
<evidence type="ECO:0000313" key="1">
    <source>
        <dbReference type="EMBL" id="TCD03916.1"/>
    </source>
</evidence>
<keyword evidence="2" id="KW-1185">Reference proteome</keyword>
<dbReference type="Proteomes" id="UP000293347">
    <property type="component" value="Unassembled WGS sequence"/>
</dbReference>
<organism evidence="1 2">
    <name type="scientific">Pedobacter psychroterrae</name>
    <dbReference type="NCBI Taxonomy" id="2530453"/>
    <lineage>
        <taxon>Bacteria</taxon>
        <taxon>Pseudomonadati</taxon>
        <taxon>Bacteroidota</taxon>
        <taxon>Sphingobacteriia</taxon>
        <taxon>Sphingobacteriales</taxon>
        <taxon>Sphingobacteriaceae</taxon>
        <taxon>Pedobacter</taxon>
    </lineage>
</organism>
<accession>A0A4R0NSK7</accession>
<evidence type="ECO:0000313" key="2">
    <source>
        <dbReference type="Proteomes" id="UP000293347"/>
    </source>
</evidence>
<dbReference type="OrthoDB" id="9938821at2"/>
<reference evidence="1 2" key="1">
    <citation type="submission" date="2019-02" db="EMBL/GenBank/DDBJ databases">
        <title>Pedobacter sp. RP-1-14 sp. nov., isolated from Arctic soil.</title>
        <authorList>
            <person name="Dahal R.H."/>
        </authorList>
    </citation>
    <scope>NUCLEOTIDE SEQUENCE [LARGE SCALE GENOMIC DNA]</scope>
    <source>
        <strain evidence="1 2">RP-1-14</strain>
    </source>
</reference>
<comment type="caution">
    <text evidence="1">The sequence shown here is derived from an EMBL/GenBank/DDBJ whole genome shotgun (WGS) entry which is preliminary data.</text>
</comment>
<dbReference type="EMBL" id="SJSL01000001">
    <property type="protein sequence ID" value="TCD03916.1"/>
    <property type="molecule type" value="Genomic_DNA"/>
</dbReference>
<dbReference type="AlphaFoldDB" id="A0A4R0NSK7"/>
<dbReference type="Pfam" id="PF19781">
    <property type="entry name" value="DUF6266"/>
    <property type="match status" value="1"/>
</dbReference>
<dbReference type="InterPro" id="IPR046233">
    <property type="entry name" value="DUF6266"/>
</dbReference>
<name>A0A4R0NSK7_9SPHI</name>
<proteinExistence type="predicted"/>
<protein>
    <submittedName>
        <fullName evidence="1">Uncharacterized protein</fullName>
    </submittedName>
</protein>
<gene>
    <name evidence="1" type="ORF">EZ437_08200</name>
</gene>